<keyword evidence="3" id="KW-1185">Reference proteome</keyword>
<keyword evidence="1" id="KW-1133">Transmembrane helix</keyword>
<name>A0A8J6ALA4_GALPY</name>
<dbReference type="EMBL" id="JAGFMF010011573">
    <property type="protein sequence ID" value="KAG8520350.1"/>
    <property type="molecule type" value="Genomic_DNA"/>
</dbReference>
<comment type="caution">
    <text evidence="2">The sequence shown here is derived from an EMBL/GenBank/DDBJ whole genome shotgun (WGS) entry which is preliminary data.</text>
</comment>
<accession>A0A8J6ALA4</accession>
<dbReference type="Proteomes" id="UP000700334">
    <property type="component" value="Unassembled WGS sequence"/>
</dbReference>
<gene>
    <name evidence="2" type="ORF">J0S82_019513</name>
</gene>
<dbReference type="AlphaFoldDB" id="A0A8J6ALA4"/>
<feature type="transmembrane region" description="Helical" evidence="1">
    <location>
        <begin position="12"/>
        <end position="30"/>
    </location>
</feature>
<dbReference type="OrthoDB" id="9833704at2759"/>
<keyword evidence="1" id="KW-0472">Membrane</keyword>
<protein>
    <submittedName>
        <fullName evidence="2">Uncharacterized protein</fullName>
    </submittedName>
</protein>
<organism evidence="2 3">
    <name type="scientific">Galemys pyrenaicus</name>
    <name type="common">Iberian desman</name>
    <name type="synonym">Pyrenean desman</name>
    <dbReference type="NCBI Taxonomy" id="202257"/>
    <lineage>
        <taxon>Eukaryota</taxon>
        <taxon>Metazoa</taxon>
        <taxon>Chordata</taxon>
        <taxon>Craniata</taxon>
        <taxon>Vertebrata</taxon>
        <taxon>Euteleostomi</taxon>
        <taxon>Mammalia</taxon>
        <taxon>Eutheria</taxon>
        <taxon>Laurasiatheria</taxon>
        <taxon>Eulipotyphla</taxon>
        <taxon>Talpidae</taxon>
        <taxon>Galemys</taxon>
    </lineage>
</organism>
<evidence type="ECO:0000313" key="2">
    <source>
        <dbReference type="EMBL" id="KAG8520350.1"/>
    </source>
</evidence>
<sequence>MSGDRLYLVHQVLYMKVVCFFWISHFHPIIRLSHQRLLSAPESITATSIVRESSVWTSLKTTGVPL</sequence>
<proteinExistence type="predicted"/>
<reference evidence="2" key="1">
    <citation type="journal article" date="2021" name="Evol. Appl.">
        <title>The genome of the Pyrenean desman and the effects of bottlenecks and inbreeding on the genomic landscape of an endangered species.</title>
        <authorList>
            <person name="Escoda L."/>
            <person name="Castresana J."/>
        </authorList>
    </citation>
    <scope>NUCLEOTIDE SEQUENCE</scope>
    <source>
        <strain evidence="2">IBE-C5619</strain>
    </source>
</reference>
<evidence type="ECO:0000256" key="1">
    <source>
        <dbReference type="SAM" id="Phobius"/>
    </source>
</evidence>
<evidence type="ECO:0000313" key="3">
    <source>
        <dbReference type="Proteomes" id="UP000700334"/>
    </source>
</evidence>
<keyword evidence="1" id="KW-0812">Transmembrane</keyword>